<sequence length="80" mass="9186">MKYPQQGSRSKFSDLLQYALKLVDIYPQKFFCEESSSGFSVEIFGFTPIRLEIGGHLPPKISSVKNPHQTFGWKFSELLQ</sequence>
<dbReference type="AlphaFoldDB" id="A0AAV4XDC0"/>
<dbReference type="Proteomes" id="UP001054945">
    <property type="component" value="Unassembled WGS sequence"/>
</dbReference>
<evidence type="ECO:0000313" key="2">
    <source>
        <dbReference type="Proteomes" id="UP001054945"/>
    </source>
</evidence>
<reference evidence="1 2" key="1">
    <citation type="submission" date="2021-06" db="EMBL/GenBank/DDBJ databases">
        <title>Caerostris extrusa draft genome.</title>
        <authorList>
            <person name="Kono N."/>
            <person name="Arakawa K."/>
        </authorList>
    </citation>
    <scope>NUCLEOTIDE SEQUENCE [LARGE SCALE GENOMIC DNA]</scope>
</reference>
<accession>A0AAV4XDC0</accession>
<gene>
    <name evidence="1" type="ORF">CEXT_276621</name>
</gene>
<organism evidence="1 2">
    <name type="scientific">Caerostris extrusa</name>
    <name type="common">Bark spider</name>
    <name type="synonym">Caerostris bankana</name>
    <dbReference type="NCBI Taxonomy" id="172846"/>
    <lineage>
        <taxon>Eukaryota</taxon>
        <taxon>Metazoa</taxon>
        <taxon>Ecdysozoa</taxon>
        <taxon>Arthropoda</taxon>
        <taxon>Chelicerata</taxon>
        <taxon>Arachnida</taxon>
        <taxon>Araneae</taxon>
        <taxon>Araneomorphae</taxon>
        <taxon>Entelegynae</taxon>
        <taxon>Araneoidea</taxon>
        <taxon>Araneidae</taxon>
        <taxon>Caerostris</taxon>
    </lineage>
</organism>
<dbReference type="EMBL" id="BPLR01000173">
    <property type="protein sequence ID" value="GIY92627.1"/>
    <property type="molecule type" value="Genomic_DNA"/>
</dbReference>
<comment type="caution">
    <text evidence="1">The sequence shown here is derived from an EMBL/GenBank/DDBJ whole genome shotgun (WGS) entry which is preliminary data.</text>
</comment>
<keyword evidence="2" id="KW-1185">Reference proteome</keyword>
<protein>
    <submittedName>
        <fullName evidence="1">Uncharacterized protein</fullName>
    </submittedName>
</protein>
<proteinExistence type="predicted"/>
<evidence type="ECO:0000313" key="1">
    <source>
        <dbReference type="EMBL" id="GIY92627.1"/>
    </source>
</evidence>
<name>A0AAV4XDC0_CAEEX</name>